<dbReference type="GO" id="GO:0008076">
    <property type="term" value="C:voltage-gated potassium channel complex"/>
    <property type="evidence" value="ECO:0007669"/>
    <property type="project" value="TreeGrafter"/>
</dbReference>
<dbReference type="EMBL" id="CAJNXB010003493">
    <property type="protein sequence ID" value="CAF3316799.1"/>
    <property type="molecule type" value="Genomic_DNA"/>
</dbReference>
<evidence type="ECO:0000256" key="9">
    <source>
        <dbReference type="ARBA" id="ARBA00023065"/>
    </source>
</evidence>
<keyword evidence="6 13" id="KW-0067">ATP-binding</keyword>
<evidence type="ECO:0000256" key="7">
    <source>
        <dbReference type="ARBA" id="ARBA00022958"/>
    </source>
</evidence>
<evidence type="ECO:0000313" key="20">
    <source>
        <dbReference type="EMBL" id="CAF4300089.1"/>
    </source>
</evidence>
<keyword evidence="11" id="KW-0407">Ion channel</keyword>
<evidence type="ECO:0000313" key="18">
    <source>
        <dbReference type="EMBL" id="CAF3316799.1"/>
    </source>
</evidence>
<evidence type="ECO:0000313" key="21">
    <source>
        <dbReference type="Proteomes" id="UP000663873"/>
    </source>
</evidence>
<feature type="region of interest" description="Disordered" evidence="15">
    <location>
        <begin position="1089"/>
        <end position="1125"/>
    </location>
</feature>
<dbReference type="SUPFAM" id="SSF52540">
    <property type="entry name" value="P-loop containing nucleoside triphosphate hydrolases"/>
    <property type="match status" value="1"/>
</dbReference>
<feature type="coiled-coil region" evidence="14">
    <location>
        <begin position="600"/>
        <end position="641"/>
    </location>
</feature>
<accession>A0A820HU40</accession>
<dbReference type="OrthoDB" id="3176171at2759"/>
<dbReference type="SMART" id="SM00129">
    <property type="entry name" value="KISc"/>
    <property type="match status" value="1"/>
</dbReference>
<keyword evidence="10 16" id="KW-0472">Membrane</keyword>
<dbReference type="PANTHER" id="PTHR47735">
    <property type="entry name" value="POTASSIUM VOLTAGE-GATED CHANNEL SUBFAMILY KQT MEMBER 4"/>
    <property type="match status" value="1"/>
</dbReference>
<protein>
    <recommendedName>
        <fullName evidence="17">Kinesin motor domain-containing protein</fullName>
    </recommendedName>
</protein>
<keyword evidence="21" id="KW-1185">Reference proteome</keyword>
<feature type="transmembrane region" description="Helical" evidence="16">
    <location>
        <begin position="805"/>
        <end position="829"/>
    </location>
</feature>
<evidence type="ECO:0000256" key="2">
    <source>
        <dbReference type="ARBA" id="ARBA00022448"/>
    </source>
</evidence>
<dbReference type="InterPro" id="IPR056524">
    <property type="entry name" value="KIF6/9_C"/>
</dbReference>
<keyword evidence="5 13" id="KW-0547">Nucleotide-binding</keyword>
<keyword evidence="4 16" id="KW-0812">Transmembrane</keyword>
<dbReference type="EMBL" id="CAJOBP010001643">
    <property type="protein sequence ID" value="CAF4300089.1"/>
    <property type="molecule type" value="Genomic_DNA"/>
</dbReference>
<evidence type="ECO:0000256" key="16">
    <source>
        <dbReference type="SAM" id="Phobius"/>
    </source>
</evidence>
<feature type="domain" description="Kinesin motor" evidence="17">
    <location>
        <begin position="5"/>
        <end position="342"/>
    </location>
</feature>
<keyword evidence="2" id="KW-0813">Transport</keyword>
<dbReference type="SUPFAM" id="SSF81324">
    <property type="entry name" value="Voltage-gated potassium channels"/>
    <property type="match status" value="1"/>
</dbReference>
<evidence type="ECO:0000256" key="6">
    <source>
        <dbReference type="ARBA" id="ARBA00022840"/>
    </source>
</evidence>
<dbReference type="Pfam" id="PF23735">
    <property type="entry name" value="KIF9"/>
    <property type="match status" value="1"/>
</dbReference>
<keyword evidence="13" id="KW-0505">Motor protein</keyword>
<feature type="transmembrane region" description="Helical" evidence="16">
    <location>
        <begin position="1007"/>
        <end position="1033"/>
    </location>
</feature>
<dbReference type="Gene3D" id="1.20.120.350">
    <property type="entry name" value="Voltage-gated potassium channels. Chain C"/>
    <property type="match status" value="1"/>
</dbReference>
<dbReference type="EMBL" id="CAJOBO010000014">
    <property type="protein sequence ID" value="CAF4096379.1"/>
    <property type="molecule type" value="Genomic_DNA"/>
</dbReference>
<feature type="region of interest" description="Disordered" evidence="15">
    <location>
        <begin position="493"/>
        <end position="517"/>
    </location>
</feature>
<feature type="region of interest" description="Disordered" evidence="15">
    <location>
        <begin position="657"/>
        <end position="705"/>
    </location>
</feature>
<evidence type="ECO:0000256" key="3">
    <source>
        <dbReference type="ARBA" id="ARBA00022475"/>
    </source>
</evidence>
<dbReference type="InterPro" id="IPR003937">
    <property type="entry name" value="K_chnl_volt-dep_KCNQ"/>
</dbReference>
<comment type="catalytic activity">
    <reaction evidence="12">
        <text>K(+)(in) = K(+)(out)</text>
        <dbReference type="Rhea" id="RHEA:29463"/>
        <dbReference type="ChEBI" id="CHEBI:29103"/>
    </reaction>
</comment>
<evidence type="ECO:0000256" key="1">
    <source>
        <dbReference type="ARBA" id="ARBA00004651"/>
    </source>
</evidence>
<evidence type="ECO:0000256" key="4">
    <source>
        <dbReference type="ARBA" id="ARBA00022692"/>
    </source>
</evidence>
<dbReference type="Gene3D" id="1.10.287.70">
    <property type="match status" value="1"/>
</dbReference>
<comment type="caution">
    <text evidence="20">The sequence shown here is derived from an EMBL/GenBank/DDBJ whole genome shotgun (WGS) entry which is preliminary data.</text>
</comment>
<dbReference type="GO" id="GO:0003777">
    <property type="term" value="F:microtubule motor activity"/>
    <property type="evidence" value="ECO:0007669"/>
    <property type="project" value="InterPro"/>
</dbReference>
<dbReference type="InterPro" id="IPR005821">
    <property type="entry name" value="Ion_trans_dom"/>
</dbReference>
<dbReference type="InterPro" id="IPR013821">
    <property type="entry name" value="K_chnl_volt-dep_KCNQ_C"/>
</dbReference>
<feature type="compositionally biased region" description="Polar residues" evidence="15">
    <location>
        <begin position="1107"/>
        <end position="1125"/>
    </location>
</feature>
<dbReference type="Gene3D" id="6.10.140.1910">
    <property type="match status" value="2"/>
</dbReference>
<keyword evidence="14" id="KW-0175">Coiled coil</keyword>
<evidence type="ECO:0000256" key="15">
    <source>
        <dbReference type="SAM" id="MobiDB-lite"/>
    </source>
</evidence>
<comment type="similarity">
    <text evidence="13">Belongs to the TRAFAC class myosin-kinesin ATPase superfamily. Kinesin family.</text>
</comment>
<dbReference type="InterPro" id="IPR019821">
    <property type="entry name" value="Kinesin_motor_CS"/>
</dbReference>
<reference evidence="20" key="1">
    <citation type="submission" date="2021-02" db="EMBL/GenBank/DDBJ databases">
        <authorList>
            <person name="Nowell W R."/>
        </authorList>
    </citation>
    <scope>NUCLEOTIDE SEQUENCE</scope>
</reference>
<dbReference type="Gene3D" id="3.40.850.10">
    <property type="entry name" value="Kinesin motor domain"/>
    <property type="match status" value="1"/>
</dbReference>
<organism evidence="20 21">
    <name type="scientific">Rotaria socialis</name>
    <dbReference type="NCBI Taxonomy" id="392032"/>
    <lineage>
        <taxon>Eukaryota</taxon>
        <taxon>Metazoa</taxon>
        <taxon>Spiralia</taxon>
        <taxon>Gnathifera</taxon>
        <taxon>Rotifera</taxon>
        <taxon>Eurotatoria</taxon>
        <taxon>Bdelloidea</taxon>
        <taxon>Philodinida</taxon>
        <taxon>Philodinidae</taxon>
        <taxon>Rotaria</taxon>
    </lineage>
</organism>
<keyword evidence="3" id="KW-1003">Cell membrane</keyword>
<evidence type="ECO:0000256" key="10">
    <source>
        <dbReference type="ARBA" id="ARBA00023136"/>
    </source>
</evidence>
<dbReference type="Proteomes" id="UP000663825">
    <property type="component" value="Unassembled WGS sequence"/>
</dbReference>
<feature type="binding site" evidence="13">
    <location>
        <begin position="94"/>
        <end position="101"/>
    </location>
    <ligand>
        <name>ATP</name>
        <dbReference type="ChEBI" id="CHEBI:30616"/>
    </ligand>
</feature>
<dbReference type="PROSITE" id="PS50067">
    <property type="entry name" value="KINESIN_MOTOR_2"/>
    <property type="match status" value="1"/>
</dbReference>
<evidence type="ECO:0000256" key="12">
    <source>
        <dbReference type="ARBA" id="ARBA00034430"/>
    </source>
</evidence>
<dbReference type="PRINTS" id="PR00380">
    <property type="entry name" value="KINESINHEAVY"/>
</dbReference>
<dbReference type="Pfam" id="PF00225">
    <property type="entry name" value="Kinesin"/>
    <property type="match status" value="1"/>
</dbReference>
<evidence type="ECO:0000259" key="17">
    <source>
        <dbReference type="PROSITE" id="PS50067"/>
    </source>
</evidence>
<feature type="transmembrane region" description="Helical" evidence="16">
    <location>
        <begin position="877"/>
        <end position="897"/>
    </location>
</feature>
<dbReference type="GO" id="GO:0007018">
    <property type="term" value="P:microtubule-based movement"/>
    <property type="evidence" value="ECO:0007669"/>
    <property type="project" value="InterPro"/>
</dbReference>
<dbReference type="PROSITE" id="PS00411">
    <property type="entry name" value="KINESIN_MOTOR_1"/>
    <property type="match status" value="1"/>
</dbReference>
<dbReference type="InterPro" id="IPR001752">
    <property type="entry name" value="Kinesin_motor_dom"/>
</dbReference>
<evidence type="ECO:0000256" key="11">
    <source>
        <dbReference type="ARBA" id="ARBA00023303"/>
    </source>
</evidence>
<dbReference type="GO" id="GO:0005249">
    <property type="term" value="F:voltage-gated potassium channel activity"/>
    <property type="evidence" value="ECO:0007669"/>
    <property type="project" value="InterPro"/>
</dbReference>
<dbReference type="InterPro" id="IPR027417">
    <property type="entry name" value="P-loop_NTPase"/>
</dbReference>
<keyword evidence="7" id="KW-0630">Potassium</keyword>
<dbReference type="AlphaFoldDB" id="A0A820HU40"/>
<feature type="compositionally biased region" description="Polar residues" evidence="15">
    <location>
        <begin position="497"/>
        <end position="517"/>
    </location>
</feature>
<evidence type="ECO:0000256" key="8">
    <source>
        <dbReference type="ARBA" id="ARBA00022989"/>
    </source>
</evidence>
<dbReference type="Proteomes" id="UP000663873">
    <property type="component" value="Unassembled WGS sequence"/>
</dbReference>
<feature type="transmembrane region" description="Helical" evidence="16">
    <location>
        <begin position="835"/>
        <end position="856"/>
    </location>
</feature>
<evidence type="ECO:0000256" key="5">
    <source>
        <dbReference type="ARBA" id="ARBA00022741"/>
    </source>
</evidence>
<dbReference type="InterPro" id="IPR036961">
    <property type="entry name" value="Kinesin_motor_dom_sf"/>
</dbReference>
<keyword evidence="9" id="KW-0406">Ion transport</keyword>
<name>A0A820HU40_9BILA</name>
<dbReference type="GO" id="GO:0005524">
    <property type="term" value="F:ATP binding"/>
    <property type="evidence" value="ECO:0007669"/>
    <property type="project" value="UniProtKB-UniRule"/>
</dbReference>
<feature type="transmembrane region" description="Helical" evidence="16">
    <location>
        <begin position="944"/>
        <end position="963"/>
    </location>
</feature>
<evidence type="ECO:0000313" key="19">
    <source>
        <dbReference type="EMBL" id="CAF4096379.1"/>
    </source>
</evidence>
<sequence>MVKQTIQIFCRIKPTKSKTSVYEVNPVDDGANLSIVIPKDATDGYINNKREDFRFRFRQIFDQSAQQEDVFSLVARPVIDNVIAGYNGTIFAYGQTGSGKTFTITGGPERYADRGIIPRSLSHIFQQFGQNSDQSFTVHVSYLEIYNENGYDLLDPKHEASKLEDLPKVLLLEDEDQNMHLKNLSIHAAQNEEEALNLLFLGDTNRMIAETPMNQASTRSHCIFTIHITSKVIGSVTVRKAKLHLVDLAGSERVSKSNVNGLLLTEAKYINLSLHYLEQVIVALSEKNRSHIPYRNSMMTSVLRDSLGGNCMTTMIATCSVDKRNIEETISTCRFSQRVALIKNDAILNEELDPRLLINQLRAENLQLRNQISMQNGSEQFNESLTPEMMAKLVEQVKVYLADTDNEATLNIGADMRKIEQCYRAFKKLYLELQQQAKTASTQPINNNQPIYITHDISPYDSKEVKELKAIIKLRDNEISILVNMLKKEKKTEYRSLSENTASPTENSFSSTDRAGNQLKNMSAGRQEAFDHFRRDNQLNKKLEEHKRILKQRFTEAKTLGEEVNQCRNRINHMKGQYEQMHLRLAAQLTQDEIEKHRGLNELRTTMEQEQIQYRECFNRLKNMKQEIEHIQHIIEKDRLQMLKDFDDWWEQQSEQAEEQRQLLDMNPSKPNGNLSRQTTSSVQSDMSSVSHNAPKISQQLNFPLTGDKKTDDDILAFANARQRILSQNSSLHRFIPLPINENFTSLSSVAPRELNRLSTQTTISDEDCDDNSPLSRFMLYTHFNLRLQTHIYNFLERPSGIFCFLYHFTVFSVIIGCLVYSSILTVYVDQSDSLLFWVESILFLLFLIEYIVRIWSSGCRMKYQGYHGRFLFMRKSMCIVDLFVILGYAILLSMSLNHTQFNVQIMRYARILQILRFLHVDRRLTSWRLLGAVIYDHRYELGATFYFCFIFLISIAYLIWLVEKDESKPASEDMFHSFADTLWWAIVTMTTIGYGDKYPRTHMGKMITSCLCICGVAFWTLPSGIIGSGFALKVEQKKREKHYNRLIPAAATLIQCWWRVIASRDLNHRATWRIYRVETKRTNKFGRHTGSAFSVNTSNSENSTSRLRNGQNPSPNFSSNGMSVDKTSWRKVENGGDLHKKQRIAIQMIRVIKYHVARRNFQEAHKPYDFKDIMDENARGNIKVMYAITDIQRRLDQSLGTPKSYSNNFSDKDREQLTLNGRVYRLETKISDLEKKTNHVISLLEELCQRSRGEGTNVVMNRMPSIADELI</sequence>
<dbReference type="Pfam" id="PF03520">
    <property type="entry name" value="KCNQ_channel"/>
    <property type="match status" value="1"/>
</dbReference>
<proteinExistence type="inferred from homology"/>
<evidence type="ECO:0000256" key="13">
    <source>
        <dbReference type="PROSITE-ProRule" id="PRU00283"/>
    </source>
</evidence>
<feature type="compositionally biased region" description="Low complexity" evidence="15">
    <location>
        <begin position="1095"/>
        <end position="1106"/>
    </location>
</feature>
<feature type="compositionally biased region" description="Low complexity" evidence="15">
    <location>
        <begin position="678"/>
        <end position="691"/>
    </location>
</feature>
<comment type="subcellular location">
    <subcellularLocation>
        <location evidence="1">Cell membrane</location>
        <topology evidence="1">Multi-pass membrane protein</topology>
    </subcellularLocation>
</comment>
<dbReference type="InterPro" id="IPR027359">
    <property type="entry name" value="Volt_channel_dom_sf"/>
</dbReference>
<feature type="transmembrane region" description="Helical" evidence="16">
    <location>
        <begin position="975"/>
        <end position="995"/>
    </location>
</feature>
<keyword evidence="8 16" id="KW-1133">Transmembrane helix</keyword>
<dbReference type="GO" id="GO:0008017">
    <property type="term" value="F:microtubule binding"/>
    <property type="evidence" value="ECO:0007669"/>
    <property type="project" value="InterPro"/>
</dbReference>
<gene>
    <name evidence="19" type="ORF">HFQ381_LOCUS655</name>
    <name evidence="18" type="ORF">TIS948_LOCUS19800</name>
    <name evidence="20" type="ORF">UJA718_LOCUS12582</name>
</gene>
<dbReference type="Proteomes" id="UP000663851">
    <property type="component" value="Unassembled WGS sequence"/>
</dbReference>
<evidence type="ECO:0000256" key="14">
    <source>
        <dbReference type="SAM" id="Coils"/>
    </source>
</evidence>
<dbReference type="Pfam" id="PF00520">
    <property type="entry name" value="Ion_trans"/>
    <property type="match status" value="1"/>
</dbReference>